<protein>
    <submittedName>
        <fullName evidence="2">NAD(P)H-dependent oxidoreductase</fullName>
    </submittedName>
</protein>
<dbReference type="GO" id="GO:0016491">
    <property type="term" value="F:oxidoreductase activity"/>
    <property type="evidence" value="ECO:0007669"/>
    <property type="project" value="InterPro"/>
</dbReference>
<organism evidence="2 3">
    <name type="scientific">Eiseniibacteriota bacterium</name>
    <dbReference type="NCBI Taxonomy" id="2212470"/>
    <lineage>
        <taxon>Bacteria</taxon>
        <taxon>Candidatus Eiseniibacteriota</taxon>
    </lineage>
</organism>
<evidence type="ECO:0000313" key="3">
    <source>
        <dbReference type="Proteomes" id="UP000739538"/>
    </source>
</evidence>
<evidence type="ECO:0000259" key="1">
    <source>
        <dbReference type="Pfam" id="PF03358"/>
    </source>
</evidence>
<dbReference type="InterPro" id="IPR005025">
    <property type="entry name" value="FMN_Rdtase-like_dom"/>
</dbReference>
<dbReference type="AlphaFoldDB" id="A0A956NFF7"/>
<sequence length="180" mass="19190">MTILGITGSLRAGSFNTLLLEACRSHLPDGVTLEITGVGGLPIYDTALDGDDPPAGVAAFRQSIADADAVLYSTPEYNFSIPGGLKNAIDWASRPAFRAVLTHKPSGVLSATGGPLGGVRAQGHLKQILSGTLSHVFPANEFLVGDAGKKFDEEGRLTDEKTRERLERYLTGFVAWIREH</sequence>
<reference evidence="2" key="1">
    <citation type="submission" date="2020-04" db="EMBL/GenBank/DDBJ databases">
        <authorList>
            <person name="Zhang T."/>
        </authorList>
    </citation>
    <scope>NUCLEOTIDE SEQUENCE</scope>
    <source>
        <strain evidence="2">HKST-UBA02</strain>
    </source>
</reference>
<proteinExistence type="predicted"/>
<evidence type="ECO:0000313" key="2">
    <source>
        <dbReference type="EMBL" id="MCA9758387.1"/>
    </source>
</evidence>
<dbReference type="InterPro" id="IPR050712">
    <property type="entry name" value="NAD(P)H-dep_reductase"/>
</dbReference>
<dbReference type="Proteomes" id="UP000739538">
    <property type="component" value="Unassembled WGS sequence"/>
</dbReference>
<comment type="caution">
    <text evidence="2">The sequence shown here is derived from an EMBL/GenBank/DDBJ whole genome shotgun (WGS) entry which is preliminary data.</text>
</comment>
<feature type="domain" description="NADPH-dependent FMN reductase-like" evidence="1">
    <location>
        <begin position="1"/>
        <end position="147"/>
    </location>
</feature>
<name>A0A956NFF7_UNCEI</name>
<dbReference type="GO" id="GO:0010181">
    <property type="term" value="F:FMN binding"/>
    <property type="evidence" value="ECO:0007669"/>
    <property type="project" value="TreeGrafter"/>
</dbReference>
<dbReference type="EMBL" id="JAGQHS010000167">
    <property type="protein sequence ID" value="MCA9758387.1"/>
    <property type="molecule type" value="Genomic_DNA"/>
</dbReference>
<accession>A0A956NFF7</accession>
<reference evidence="2" key="2">
    <citation type="journal article" date="2021" name="Microbiome">
        <title>Successional dynamics and alternative stable states in a saline activated sludge microbial community over 9 years.</title>
        <authorList>
            <person name="Wang Y."/>
            <person name="Ye J."/>
            <person name="Ju F."/>
            <person name="Liu L."/>
            <person name="Boyd J.A."/>
            <person name="Deng Y."/>
            <person name="Parks D.H."/>
            <person name="Jiang X."/>
            <person name="Yin X."/>
            <person name="Woodcroft B.J."/>
            <person name="Tyson G.W."/>
            <person name="Hugenholtz P."/>
            <person name="Polz M.F."/>
            <person name="Zhang T."/>
        </authorList>
    </citation>
    <scope>NUCLEOTIDE SEQUENCE</scope>
    <source>
        <strain evidence="2">HKST-UBA02</strain>
    </source>
</reference>
<dbReference type="InterPro" id="IPR029039">
    <property type="entry name" value="Flavoprotein-like_sf"/>
</dbReference>
<dbReference type="Pfam" id="PF03358">
    <property type="entry name" value="FMN_red"/>
    <property type="match status" value="1"/>
</dbReference>
<dbReference type="Gene3D" id="3.40.50.360">
    <property type="match status" value="1"/>
</dbReference>
<dbReference type="PANTHER" id="PTHR30543">
    <property type="entry name" value="CHROMATE REDUCTASE"/>
    <property type="match status" value="1"/>
</dbReference>
<dbReference type="PANTHER" id="PTHR30543:SF21">
    <property type="entry name" value="NAD(P)H-DEPENDENT FMN REDUCTASE LOT6"/>
    <property type="match status" value="1"/>
</dbReference>
<dbReference type="SUPFAM" id="SSF52218">
    <property type="entry name" value="Flavoproteins"/>
    <property type="match status" value="1"/>
</dbReference>
<dbReference type="GO" id="GO:0005829">
    <property type="term" value="C:cytosol"/>
    <property type="evidence" value="ECO:0007669"/>
    <property type="project" value="TreeGrafter"/>
</dbReference>
<gene>
    <name evidence="2" type="ORF">KDA27_21505</name>
</gene>